<gene>
    <name evidence="1" type="ORF">BLX24_28395</name>
</gene>
<dbReference type="AlphaFoldDB" id="A0A1S2VCT0"/>
<dbReference type="EMBL" id="MORL01000038">
    <property type="protein sequence ID" value="OIN55738.1"/>
    <property type="molecule type" value="Genomic_DNA"/>
</dbReference>
<name>A0A1S2VCT0_9BACT</name>
<comment type="caution">
    <text evidence="1">The sequence shown here is derived from an EMBL/GenBank/DDBJ whole genome shotgun (WGS) entry which is preliminary data.</text>
</comment>
<evidence type="ECO:0000313" key="1">
    <source>
        <dbReference type="EMBL" id="OIN55738.1"/>
    </source>
</evidence>
<accession>A0A1S2VCT0</accession>
<organism evidence="1 2">
    <name type="scientific">Arsenicibacter rosenii</name>
    <dbReference type="NCBI Taxonomy" id="1750698"/>
    <lineage>
        <taxon>Bacteria</taxon>
        <taxon>Pseudomonadati</taxon>
        <taxon>Bacteroidota</taxon>
        <taxon>Cytophagia</taxon>
        <taxon>Cytophagales</taxon>
        <taxon>Spirosomataceae</taxon>
        <taxon>Arsenicibacter</taxon>
    </lineage>
</organism>
<sequence length="128" mass="14726">MNPALVLSHTKTSLLVEKGQLINRYWFRWSDRTDLRALVLRVELIDDEGNRVDSFSVKLPRTRFQIIKDPDDPAKEFRQYDTPIYVSIDGTPKAPTGFRYRTVTGLLKKSATAEARLDGGYEDLSMFN</sequence>
<proteinExistence type="predicted"/>
<protein>
    <submittedName>
        <fullName evidence="1">Uncharacterized protein</fullName>
    </submittedName>
</protein>
<evidence type="ECO:0000313" key="2">
    <source>
        <dbReference type="Proteomes" id="UP000181790"/>
    </source>
</evidence>
<reference evidence="1 2" key="1">
    <citation type="submission" date="2016-10" db="EMBL/GenBank/DDBJ databases">
        <title>Arsenicibacter rosenii gen. nov., sp. nov., an efficient arsenic-methylating bacterium isolated from an arsenic-contaminated paddy soil.</title>
        <authorList>
            <person name="Huang K."/>
        </authorList>
    </citation>
    <scope>NUCLEOTIDE SEQUENCE [LARGE SCALE GENOMIC DNA]</scope>
    <source>
        <strain evidence="1 2">SM-1</strain>
    </source>
</reference>
<dbReference type="Proteomes" id="UP000181790">
    <property type="component" value="Unassembled WGS sequence"/>
</dbReference>
<dbReference type="RefSeq" id="WP_071506623.1">
    <property type="nucleotide sequence ID" value="NZ_MORL01000038.1"/>
</dbReference>
<dbReference type="OrthoDB" id="965710at2"/>
<keyword evidence="2" id="KW-1185">Reference proteome</keyword>